<organism evidence="3 4">
    <name type="scientific">Bradyrhizobium zhanjiangense</name>
    <dbReference type="NCBI Taxonomy" id="1325107"/>
    <lineage>
        <taxon>Bacteria</taxon>
        <taxon>Pseudomonadati</taxon>
        <taxon>Pseudomonadota</taxon>
        <taxon>Alphaproteobacteria</taxon>
        <taxon>Hyphomicrobiales</taxon>
        <taxon>Nitrobacteraceae</taxon>
        <taxon>Bradyrhizobium</taxon>
    </lineage>
</organism>
<dbReference type="AlphaFoldDB" id="A0A4Q0QH57"/>
<name>A0A4Q0QH57_9BRAD</name>
<gene>
    <name evidence="3" type="ORF">EAS61_24250</name>
</gene>
<evidence type="ECO:0000313" key="4">
    <source>
        <dbReference type="Proteomes" id="UP000290174"/>
    </source>
</evidence>
<feature type="compositionally biased region" description="Gly residues" evidence="1">
    <location>
        <begin position="81"/>
        <end position="93"/>
    </location>
</feature>
<feature type="region of interest" description="Disordered" evidence="1">
    <location>
        <begin position="49"/>
        <end position="93"/>
    </location>
</feature>
<evidence type="ECO:0000256" key="1">
    <source>
        <dbReference type="SAM" id="MobiDB-lite"/>
    </source>
</evidence>
<accession>A0A4Q0QH57</accession>
<sequence>MKLTLPKVALIAFVAATAFTATSANAAQYRTYGCEFAFFEGCSGLIETPSQGGRRTVTHRDTSPTYMKQSDPRYSSAMRDAGGGGGGGGGGGR</sequence>
<feature type="chain" id="PRO_5020674553" evidence="2">
    <location>
        <begin position="27"/>
        <end position="93"/>
    </location>
</feature>
<dbReference type="RefSeq" id="WP_128933017.1">
    <property type="nucleotide sequence ID" value="NZ_CP022221.1"/>
</dbReference>
<dbReference type="EMBL" id="RKMK01000025">
    <property type="protein sequence ID" value="RXG91811.1"/>
    <property type="molecule type" value="Genomic_DNA"/>
</dbReference>
<keyword evidence="2" id="KW-0732">Signal</keyword>
<evidence type="ECO:0000313" key="3">
    <source>
        <dbReference type="EMBL" id="RXG91811.1"/>
    </source>
</evidence>
<dbReference type="Proteomes" id="UP000290174">
    <property type="component" value="Unassembled WGS sequence"/>
</dbReference>
<reference evidence="3 4" key="1">
    <citation type="submission" date="2018-11" db="EMBL/GenBank/DDBJ databases">
        <title>Bradyrhizobium sp. nov., isolated from effective nodules of peanut in China.</title>
        <authorList>
            <person name="Li Y."/>
        </authorList>
    </citation>
    <scope>NUCLEOTIDE SEQUENCE [LARGE SCALE GENOMIC DNA]</scope>
    <source>
        <strain evidence="3 4">CCBAU 51770</strain>
    </source>
</reference>
<proteinExistence type="predicted"/>
<evidence type="ECO:0000256" key="2">
    <source>
        <dbReference type="SAM" id="SignalP"/>
    </source>
</evidence>
<feature type="signal peptide" evidence="2">
    <location>
        <begin position="1"/>
        <end position="26"/>
    </location>
</feature>
<protein>
    <submittedName>
        <fullName evidence="3">Uncharacterized protein</fullName>
    </submittedName>
</protein>
<comment type="caution">
    <text evidence="3">The sequence shown here is derived from an EMBL/GenBank/DDBJ whole genome shotgun (WGS) entry which is preliminary data.</text>
</comment>